<protein>
    <submittedName>
        <fullName evidence="2">Uncharacterized protein</fullName>
    </submittedName>
</protein>
<organism evidence="2 3">
    <name type="scientific">Vibrio sinensis</name>
    <dbReference type="NCBI Taxonomy" id="2302434"/>
    <lineage>
        <taxon>Bacteria</taxon>
        <taxon>Pseudomonadati</taxon>
        <taxon>Pseudomonadota</taxon>
        <taxon>Gammaproteobacteria</taxon>
        <taxon>Vibrionales</taxon>
        <taxon>Vibrionaceae</taxon>
        <taxon>Vibrio</taxon>
    </lineage>
</organism>
<proteinExistence type="predicted"/>
<comment type="caution">
    <text evidence="2">The sequence shown here is derived from an EMBL/GenBank/DDBJ whole genome shotgun (WGS) entry which is preliminary data.</text>
</comment>
<reference evidence="2 3" key="1">
    <citation type="submission" date="2018-08" db="EMBL/GenBank/DDBJ databases">
        <title>Vibrio isolated from the Eastern China Marginal Seas.</title>
        <authorList>
            <person name="Li Y."/>
        </authorList>
    </citation>
    <scope>NUCLEOTIDE SEQUENCE [LARGE SCALE GENOMIC DNA]</scope>
    <source>
        <strain evidence="2 3">BEI233</strain>
    </source>
</reference>
<dbReference type="Proteomes" id="UP000273252">
    <property type="component" value="Unassembled WGS sequence"/>
</dbReference>
<dbReference type="AlphaFoldDB" id="A0A3A6QPB9"/>
<gene>
    <name evidence="2" type="ORF">DZ860_08530</name>
</gene>
<evidence type="ECO:0000256" key="1">
    <source>
        <dbReference type="SAM" id="MobiDB-lite"/>
    </source>
</evidence>
<evidence type="ECO:0000313" key="2">
    <source>
        <dbReference type="EMBL" id="RJX72446.1"/>
    </source>
</evidence>
<feature type="region of interest" description="Disordered" evidence="1">
    <location>
        <begin position="1"/>
        <end position="26"/>
    </location>
</feature>
<sequence>MLSAHHASNGPERKQGDSSKNTHDFKVDLGDSSHIGMAILSRTQSIALDQKNYCYLEIKYSMR</sequence>
<accession>A0A3A6QPB9</accession>
<name>A0A3A6QPB9_9VIBR</name>
<dbReference type="OrthoDB" id="9934584at2"/>
<feature type="compositionally biased region" description="Basic and acidic residues" evidence="1">
    <location>
        <begin position="11"/>
        <end position="26"/>
    </location>
</feature>
<evidence type="ECO:0000313" key="3">
    <source>
        <dbReference type="Proteomes" id="UP000273252"/>
    </source>
</evidence>
<dbReference type="EMBL" id="QVMU01000005">
    <property type="protein sequence ID" value="RJX72446.1"/>
    <property type="molecule type" value="Genomic_DNA"/>
</dbReference>
<keyword evidence="3" id="KW-1185">Reference proteome</keyword>